<dbReference type="PROSITE" id="PS00973">
    <property type="entry name" value="USP_2"/>
    <property type="match status" value="1"/>
</dbReference>
<dbReference type="AlphaFoldDB" id="A0A3P3YJJ4"/>
<organism evidence="5 6">
    <name type="scientific">Plasmodiophora brassicae</name>
    <name type="common">Clubroot disease agent</name>
    <dbReference type="NCBI Taxonomy" id="37360"/>
    <lineage>
        <taxon>Eukaryota</taxon>
        <taxon>Sar</taxon>
        <taxon>Rhizaria</taxon>
        <taxon>Endomyxa</taxon>
        <taxon>Phytomyxea</taxon>
        <taxon>Plasmodiophorida</taxon>
        <taxon>Plasmodiophoridae</taxon>
        <taxon>Plasmodiophora</taxon>
    </lineage>
</organism>
<dbReference type="Gene3D" id="2.60.210.10">
    <property type="entry name" value="Apoptosis, Tumor Necrosis Factor Receptor Associated Protein 2, Chain A"/>
    <property type="match status" value="1"/>
</dbReference>
<dbReference type="SUPFAM" id="SSF54001">
    <property type="entry name" value="Cysteine proteinases"/>
    <property type="match status" value="1"/>
</dbReference>
<dbReference type="PROSITE" id="PS00972">
    <property type="entry name" value="USP_1"/>
    <property type="match status" value="1"/>
</dbReference>
<dbReference type="PROSITE" id="PS50144">
    <property type="entry name" value="MATH"/>
    <property type="match status" value="1"/>
</dbReference>
<dbReference type="Pfam" id="PF12436">
    <property type="entry name" value="USP7_ICP0_bdg"/>
    <property type="match status" value="1"/>
</dbReference>
<dbReference type="InterPro" id="IPR002083">
    <property type="entry name" value="MATH/TRAF_dom"/>
</dbReference>
<dbReference type="Proteomes" id="UP000290189">
    <property type="component" value="Unassembled WGS sequence"/>
</dbReference>
<feature type="region of interest" description="Disordered" evidence="2">
    <location>
        <begin position="76"/>
        <end position="114"/>
    </location>
</feature>
<reference evidence="5 6" key="1">
    <citation type="submission" date="2018-03" db="EMBL/GenBank/DDBJ databases">
        <authorList>
            <person name="Fogelqvist J."/>
        </authorList>
    </citation>
    <scope>NUCLEOTIDE SEQUENCE [LARGE SCALE GENOMIC DNA]</scope>
</reference>
<protein>
    <recommendedName>
        <fullName evidence="7">Ubiquitinyl hydrolase 1</fullName>
    </recommendedName>
</protein>
<evidence type="ECO:0000313" key="5">
    <source>
        <dbReference type="EMBL" id="SPR00366.1"/>
    </source>
</evidence>
<dbReference type="PROSITE" id="PS50235">
    <property type="entry name" value="USP_3"/>
    <property type="match status" value="1"/>
</dbReference>
<dbReference type="Gene3D" id="3.90.70.10">
    <property type="entry name" value="Cysteine proteinases"/>
    <property type="match status" value="1"/>
</dbReference>
<dbReference type="GO" id="GO:0016579">
    <property type="term" value="P:protein deubiquitination"/>
    <property type="evidence" value="ECO:0007669"/>
    <property type="project" value="InterPro"/>
</dbReference>
<dbReference type="GO" id="GO:0005829">
    <property type="term" value="C:cytosol"/>
    <property type="evidence" value="ECO:0007669"/>
    <property type="project" value="TreeGrafter"/>
</dbReference>
<feature type="domain" description="MATH" evidence="3">
    <location>
        <begin position="119"/>
        <end position="250"/>
    </location>
</feature>
<evidence type="ECO:0000256" key="1">
    <source>
        <dbReference type="ARBA" id="ARBA00022786"/>
    </source>
</evidence>
<dbReference type="PANTHER" id="PTHR24006">
    <property type="entry name" value="UBIQUITIN CARBOXYL-TERMINAL HYDROLASE"/>
    <property type="match status" value="1"/>
</dbReference>
<dbReference type="EMBL" id="OVEO01000014">
    <property type="protein sequence ID" value="SPR00366.1"/>
    <property type="molecule type" value="Genomic_DNA"/>
</dbReference>
<dbReference type="InterPro" id="IPR018200">
    <property type="entry name" value="USP_CS"/>
</dbReference>
<dbReference type="InterPro" id="IPR050164">
    <property type="entry name" value="Peptidase_C19"/>
</dbReference>
<evidence type="ECO:0000313" key="6">
    <source>
        <dbReference type="Proteomes" id="UP000290189"/>
    </source>
</evidence>
<dbReference type="CDD" id="cd00121">
    <property type="entry name" value="MATH"/>
    <property type="match status" value="1"/>
</dbReference>
<keyword evidence="1" id="KW-0833">Ubl conjugation pathway</keyword>
<dbReference type="CDD" id="cd02659">
    <property type="entry name" value="peptidase_C19C"/>
    <property type="match status" value="1"/>
</dbReference>
<dbReference type="PANTHER" id="PTHR24006:SF644">
    <property type="entry name" value="UBIQUITIN CARBOXYL-TERMINAL HYDROLASE 7"/>
    <property type="match status" value="1"/>
</dbReference>
<dbReference type="InterPro" id="IPR038765">
    <property type="entry name" value="Papain-like_cys_pep_sf"/>
</dbReference>
<accession>A0A3P3YJJ4</accession>
<dbReference type="SUPFAM" id="SSF49599">
    <property type="entry name" value="TRAF domain-like"/>
    <property type="match status" value="1"/>
</dbReference>
<geneLocation type="mitochondrion" evidence="5"/>
<dbReference type="InterPro" id="IPR024729">
    <property type="entry name" value="USP7_ICP0-binding_dom"/>
</dbReference>
<dbReference type="InterPro" id="IPR028889">
    <property type="entry name" value="USP"/>
</dbReference>
<dbReference type="Pfam" id="PF00443">
    <property type="entry name" value="UCH"/>
    <property type="match status" value="1"/>
</dbReference>
<dbReference type="InterPro" id="IPR008974">
    <property type="entry name" value="TRAF-like"/>
</dbReference>
<gene>
    <name evidence="5" type="ORF">PLBR_LOCUS7581</name>
</gene>
<dbReference type="GO" id="GO:0004843">
    <property type="term" value="F:cysteine-type deubiquitinase activity"/>
    <property type="evidence" value="ECO:0007669"/>
    <property type="project" value="InterPro"/>
</dbReference>
<evidence type="ECO:0000256" key="2">
    <source>
        <dbReference type="SAM" id="MobiDB-lite"/>
    </source>
</evidence>
<evidence type="ECO:0000259" key="3">
    <source>
        <dbReference type="PROSITE" id="PS50144"/>
    </source>
</evidence>
<evidence type="ECO:0008006" key="7">
    <source>
        <dbReference type="Google" id="ProtNLM"/>
    </source>
</evidence>
<dbReference type="Gene3D" id="3.10.20.90">
    <property type="entry name" value="Phosphatidylinositol 3-kinase Catalytic Subunit, Chain A, domain 1"/>
    <property type="match status" value="1"/>
</dbReference>
<feature type="domain" description="USP" evidence="4">
    <location>
        <begin position="279"/>
        <end position="595"/>
    </location>
</feature>
<keyword evidence="5" id="KW-0496">Mitochondrion</keyword>
<sequence>MLFVANAVALGVHDFSRIVFVGLRTRRRRRLGTPSEGVRMGLVDPNDASVYPPVPVDDADSDDLDVGMDNESEGVMTDGPFCDNGLQGGPHKRPRLENGELVGPVPSPTDSTLSENDELVENVWAIPAFSRISTDRIYSKPFAGGPPEVLWRTLLFPRGNHNSLGTHLSIYVELYHVPPDRAWRTLNVQFQFQMINQQYPDQPFLSEESTFVFTKPGADRGFDAFFPLSKLRSLDREWIANDQIEIRTVLKLLRTQSAGPGGVELHGGNINCRATCGFVGLKNQGATCYMNSLLQTLFHLGAFRRAVYQMPLDDAAVSVPLALQKVFASLQTSTESVCTKDLTASFGWQSVDSFMQHDVQEFSRVLCDNLETKMKKTPVEGAIAKLLEGKSEAYIQCINVDYKSTRVESFYDLSLNVKGLRGLRESFMQYIETETLEGANQYRAEGYGLQDAKKGVRFLSLPPVLFIHLKRFEYDPIHNTMVKLNDRFEFPIDLDLTEFMHDPAQEEHFVLYSVLVHSGSVFGGHYYAYVCPNAGAPDSKWIKFDDDFVSAVPTEAATVDHYGGDSPIDIRTHGRRGRDVRLKTANAYMLVYIRKRDIPNLMAEMKESDIPTCIRERIERDEQVKREEEAAALEESRKLTITFFSAQQLQECNGIELSSFQAVPVKIFNDVTCETLVEEVEKAVGVPAAEQRWFVYSKRENKTVRANKPFDWQSMRHKSISEMFESLSLIHHQGPCKADIFVHDQRHSVRLSTNDMLDVTLPRDSSAFDTLLFFKYFDVSAQTLSFVGCRTVPPSTTIRSLASLCADLVSLPPDVDLDLYEEEDVKARRINILQEDMTVAACKLIHGDIICFQQRQRVDAMNETQIVDDLLSTVPEYLLALHYSCTVSCVPVTSRFSSEDAPMFPEFRLNMRNDWSIPRAISAIAHYVNVASPDRIRIYPRSYSERRENRTECYTVLDHESILDSLLRHCNDDTNPVFYEVLDFSVHDLCDRDVITVVWRHNSDSVVFPVLVPKKHATGAVLFDALKSRPDVMSATGGSVECIRLLAVGGSRALSEIRPPTLLEPIIEVSHGFANGSNLHVRAEITPMDTDDSAVVWISFVITGGYVPKYYGEPVGVVIPKNATLGQCFDMLCDRIEDTRPTPCKHRQDWAFACLRNGTAQLLKREDVIWGGDEQNPPALPDSDDIHYPVGRFLLIDQGGDGPKRQSRANPLDRPIKIYN</sequence>
<dbReference type="GO" id="GO:0005634">
    <property type="term" value="C:nucleus"/>
    <property type="evidence" value="ECO:0007669"/>
    <property type="project" value="TreeGrafter"/>
</dbReference>
<dbReference type="InterPro" id="IPR001394">
    <property type="entry name" value="Peptidase_C19_UCH"/>
</dbReference>
<name>A0A3P3YJJ4_PLABS</name>
<dbReference type="Pfam" id="PF22486">
    <property type="entry name" value="MATH_2"/>
    <property type="match status" value="1"/>
</dbReference>
<dbReference type="GO" id="GO:0031647">
    <property type="term" value="P:regulation of protein stability"/>
    <property type="evidence" value="ECO:0007669"/>
    <property type="project" value="TreeGrafter"/>
</dbReference>
<proteinExistence type="predicted"/>
<evidence type="ECO:0000259" key="4">
    <source>
        <dbReference type="PROSITE" id="PS50235"/>
    </source>
</evidence>